<dbReference type="AlphaFoldDB" id="A0A5J4PUG8"/>
<dbReference type="EMBL" id="SNRW01048825">
    <property type="protein sequence ID" value="KAA6312359.1"/>
    <property type="molecule type" value="Genomic_DNA"/>
</dbReference>
<feature type="non-terminal residue" evidence="2">
    <location>
        <position position="1"/>
    </location>
</feature>
<feature type="region of interest" description="Disordered" evidence="1">
    <location>
        <begin position="95"/>
        <end position="124"/>
    </location>
</feature>
<gene>
    <name evidence="2" type="ORF">EZS28_055939</name>
</gene>
<sequence length="188" mass="21408">DFYAEEQSEEQVVEARQRARAATDLVTRRRPPKHNNPPAQPMLAFDHVLADLETKLLQQYRLLQGTLTQIVKTRLISNSEIQSVHVRKHIGHDLQDKHDASADGHDRAREPAENVTVTSDTSSIQQPNAVVTAGITPDRWSTSGFCRHVINENRRLYRRTGLGIKETDRAVSYRHDQEQTRDNATRLG</sequence>
<feature type="region of interest" description="Disordered" evidence="1">
    <location>
        <begin position="18"/>
        <end position="41"/>
    </location>
</feature>
<evidence type="ECO:0000313" key="2">
    <source>
        <dbReference type="EMBL" id="KAA6312359.1"/>
    </source>
</evidence>
<dbReference type="Proteomes" id="UP000324800">
    <property type="component" value="Unassembled WGS sequence"/>
</dbReference>
<comment type="caution">
    <text evidence="2">The sequence shown here is derived from an EMBL/GenBank/DDBJ whole genome shotgun (WGS) entry which is preliminary data.</text>
</comment>
<feature type="compositionally biased region" description="Basic and acidic residues" evidence="1">
    <location>
        <begin position="95"/>
        <end position="112"/>
    </location>
</feature>
<reference evidence="2 3" key="1">
    <citation type="submission" date="2019-03" db="EMBL/GenBank/DDBJ databases">
        <title>Single cell metagenomics reveals metabolic interactions within the superorganism composed of flagellate Streblomastix strix and complex community of Bacteroidetes bacteria on its surface.</title>
        <authorList>
            <person name="Treitli S.C."/>
            <person name="Kolisko M."/>
            <person name="Husnik F."/>
            <person name="Keeling P."/>
            <person name="Hampl V."/>
        </authorList>
    </citation>
    <scope>NUCLEOTIDE SEQUENCE [LARGE SCALE GENOMIC DNA]</scope>
    <source>
        <strain evidence="2">ST1C</strain>
    </source>
</reference>
<protein>
    <submittedName>
        <fullName evidence="2">Uncharacterized protein</fullName>
    </submittedName>
</protein>
<feature type="non-terminal residue" evidence="2">
    <location>
        <position position="188"/>
    </location>
</feature>
<evidence type="ECO:0000313" key="3">
    <source>
        <dbReference type="Proteomes" id="UP000324800"/>
    </source>
</evidence>
<accession>A0A5J4PUG8</accession>
<name>A0A5J4PUG8_9EUKA</name>
<proteinExistence type="predicted"/>
<feature type="compositionally biased region" description="Polar residues" evidence="1">
    <location>
        <begin position="115"/>
        <end position="124"/>
    </location>
</feature>
<organism evidence="2 3">
    <name type="scientific">Streblomastix strix</name>
    <dbReference type="NCBI Taxonomy" id="222440"/>
    <lineage>
        <taxon>Eukaryota</taxon>
        <taxon>Metamonada</taxon>
        <taxon>Preaxostyla</taxon>
        <taxon>Oxymonadida</taxon>
        <taxon>Streblomastigidae</taxon>
        <taxon>Streblomastix</taxon>
    </lineage>
</organism>
<evidence type="ECO:0000256" key="1">
    <source>
        <dbReference type="SAM" id="MobiDB-lite"/>
    </source>
</evidence>